<dbReference type="Pfam" id="PF03466">
    <property type="entry name" value="LysR_substrate"/>
    <property type="match status" value="1"/>
</dbReference>
<sequence>MFASLPLTALRAFESASRLLSFKAAAEELSVTPTAISHQIRTLEDWLGVALFERLPRQVRLTEGGERLFRSLHGALLEVAQSVDTLRPQRSGSSLTLSTTAAFAALWLVPRLGRFYAQHPNINVRLDTHCEVIDLHQDASVDLVLRYSLDDYPNLYGLCLFDESFGVYGSPEQVALAARRTPALISVRWHNSKLYAHGWEAWCARASENWLNQHPAIREYDEEHYALQAAIAGQGLVLASNILVSQSVASGLLVPYKGQVQVDGAGYSALCVPGRERHPPVRAFFAWLQEEAVLSGLTPRLQPSAAPTGGTAQIS</sequence>
<accession>A0A2A2PKM5</accession>
<dbReference type="PANTHER" id="PTHR30537">
    <property type="entry name" value="HTH-TYPE TRANSCRIPTIONAL REGULATOR"/>
    <property type="match status" value="1"/>
</dbReference>
<dbReference type="GO" id="GO:0006351">
    <property type="term" value="P:DNA-templated transcription"/>
    <property type="evidence" value="ECO:0007669"/>
    <property type="project" value="TreeGrafter"/>
</dbReference>
<comment type="similarity">
    <text evidence="1">Belongs to the LysR transcriptional regulatory family.</text>
</comment>
<keyword evidence="4" id="KW-0010">Activator</keyword>
<evidence type="ECO:0000259" key="6">
    <source>
        <dbReference type="PROSITE" id="PS50931"/>
    </source>
</evidence>
<dbReference type="Gene3D" id="1.10.10.10">
    <property type="entry name" value="Winged helix-like DNA-binding domain superfamily/Winged helix DNA-binding domain"/>
    <property type="match status" value="1"/>
</dbReference>
<keyword evidence="8" id="KW-1185">Reference proteome</keyword>
<dbReference type="SUPFAM" id="SSF46785">
    <property type="entry name" value="Winged helix' DNA-binding domain"/>
    <property type="match status" value="1"/>
</dbReference>
<protein>
    <submittedName>
        <fullName evidence="7">LysR family transcriptional regulator</fullName>
    </submittedName>
</protein>
<dbReference type="GO" id="GO:0009891">
    <property type="term" value="P:positive regulation of biosynthetic process"/>
    <property type="evidence" value="ECO:0007669"/>
    <property type="project" value="UniProtKB-ARBA"/>
</dbReference>
<dbReference type="Pfam" id="PF00126">
    <property type="entry name" value="HTH_1"/>
    <property type="match status" value="1"/>
</dbReference>
<evidence type="ECO:0000256" key="2">
    <source>
        <dbReference type="ARBA" id="ARBA00023015"/>
    </source>
</evidence>
<keyword evidence="2" id="KW-0805">Transcription regulation</keyword>
<evidence type="ECO:0000313" key="7">
    <source>
        <dbReference type="EMBL" id="PAW55781.1"/>
    </source>
</evidence>
<dbReference type="PRINTS" id="PR00039">
    <property type="entry name" value="HTHLYSR"/>
</dbReference>
<dbReference type="GO" id="GO:0003700">
    <property type="term" value="F:DNA-binding transcription factor activity"/>
    <property type="evidence" value="ECO:0007669"/>
    <property type="project" value="InterPro"/>
</dbReference>
<keyword evidence="3" id="KW-0238">DNA-binding</keyword>
<dbReference type="InterPro" id="IPR036390">
    <property type="entry name" value="WH_DNA-bd_sf"/>
</dbReference>
<dbReference type="Gene3D" id="3.40.190.10">
    <property type="entry name" value="Periplasmic binding protein-like II"/>
    <property type="match status" value="2"/>
</dbReference>
<dbReference type="PANTHER" id="PTHR30537:SF26">
    <property type="entry name" value="GLYCINE CLEAVAGE SYSTEM TRANSCRIPTIONAL ACTIVATOR"/>
    <property type="match status" value="1"/>
</dbReference>
<evidence type="ECO:0000256" key="4">
    <source>
        <dbReference type="ARBA" id="ARBA00023159"/>
    </source>
</evidence>
<dbReference type="FunFam" id="1.10.10.10:FF:000038">
    <property type="entry name" value="Glycine cleavage system transcriptional activator"/>
    <property type="match status" value="1"/>
</dbReference>
<evidence type="ECO:0000256" key="1">
    <source>
        <dbReference type="ARBA" id="ARBA00009437"/>
    </source>
</evidence>
<proteinExistence type="inferred from homology"/>
<comment type="caution">
    <text evidence="7">The sequence shown here is derived from an EMBL/GenBank/DDBJ whole genome shotgun (WGS) entry which is preliminary data.</text>
</comment>
<dbReference type="InterPro" id="IPR036388">
    <property type="entry name" value="WH-like_DNA-bd_sf"/>
</dbReference>
<dbReference type="EMBL" id="NRST01000001">
    <property type="protein sequence ID" value="PAW55781.1"/>
    <property type="molecule type" value="Genomic_DNA"/>
</dbReference>
<dbReference type="InterPro" id="IPR005119">
    <property type="entry name" value="LysR_subst-bd"/>
</dbReference>
<feature type="domain" description="HTH lysR-type" evidence="6">
    <location>
        <begin position="5"/>
        <end position="62"/>
    </location>
</feature>
<keyword evidence="5" id="KW-0804">Transcription</keyword>
<evidence type="ECO:0000256" key="3">
    <source>
        <dbReference type="ARBA" id="ARBA00023125"/>
    </source>
</evidence>
<dbReference type="InterPro" id="IPR058163">
    <property type="entry name" value="LysR-type_TF_proteobact-type"/>
</dbReference>
<evidence type="ECO:0000313" key="8">
    <source>
        <dbReference type="Proteomes" id="UP000217830"/>
    </source>
</evidence>
<dbReference type="Proteomes" id="UP000217830">
    <property type="component" value="Unassembled WGS sequence"/>
</dbReference>
<reference evidence="7 8" key="1">
    <citation type="submission" date="2017-08" db="EMBL/GenBank/DDBJ databases">
        <title>Draft Genome Sequence of Pseudomonas moraviensis TYU6, isolated from Taxus cuspidata by using PacBio Single-Molecule Real-Time Technology.</title>
        <authorList>
            <person name="Baek K.-H."/>
            <person name="Mishra A.K."/>
        </authorList>
    </citation>
    <scope>NUCLEOTIDE SEQUENCE [LARGE SCALE GENOMIC DNA]</scope>
    <source>
        <strain evidence="7 8">TYU6</strain>
    </source>
</reference>
<dbReference type="InterPro" id="IPR000847">
    <property type="entry name" value="LysR_HTH_N"/>
</dbReference>
<gene>
    <name evidence="7" type="ORF">CKQ80_10860</name>
</gene>
<name>A0A2A2PKM5_9PSED</name>
<dbReference type="SUPFAM" id="SSF53850">
    <property type="entry name" value="Periplasmic binding protein-like II"/>
    <property type="match status" value="1"/>
</dbReference>
<organism evidence="7 8">
    <name type="scientific">Pseudomonas moraviensis</name>
    <dbReference type="NCBI Taxonomy" id="321662"/>
    <lineage>
        <taxon>Bacteria</taxon>
        <taxon>Pseudomonadati</taxon>
        <taxon>Pseudomonadota</taxon>
        <taxon>Gammaproteobacteria</taxon>
        <taxon>Pseudomonadales</taxon>
        <taxon>Pseudomonadaceae</taxon>
        <taxon>Pseudomonas</taxon>
    </lineage>
</organism>
<dbReference type="GO" id="GO:0043565">
    <property type="term" value="F:sequence-specific DNA binding"/>
    <property type="evidence" value="ECO:0007669"/>
    <property type="project" value="TreeGrafter"/>
</dbReference>
<dbReference type="PROSITE" id="PS50931">
    <property type="entry name" value="HTH_LYSR"/>
    <property type="match status" value="1"/>
</dbReference>
<dbReference type="AlphaFoldDB" id="A0A2A2PKM5"/>
<evidence type="ECO:0000256" key="5">
    <source>
        <dbReference type="ARBA" id="ARBA00023163"/>
    </source>
</evidence>